<feature type="chain" id="PRO_5044937794" description="Type 3 secretion system secretin" evidence="9">
    <location>
        <begin position="18"/>
        <end position="641"/>
    </location>
</feature>
<keyword evidence="8 9" id="KW-0998">Cell outer membrane</keyword>
<evidence type="ECO:0000256" key="4">
    <source>
        <dbReference type="ARBA" id="ARBA00022729"/>
    </source>
</evidence>
<comment type="function">
    <text evidence="9">Component of the type III secretion system (T3SS), also called injectisome, which is used to inject bacterial effector proteins into eukaryotic host cells. Forms a ring-shaped multimeric structure with an apparent central pore in the outer membrane.</text>
</comment>
<dbReference type="InterPro" id="IPR050810">
    <property type="entry name" value="Bact_Secretion_Sys_Channel"/>
</dbReference>
<protein>
    <recommendedName>
        <fullName evidence="9">Type 3 secretion system secretin</fullName>
        <shortName evidence="9">T3SS secretin</shortName>
    </recommendedName>
</protein>
<dbReference type="InterPro" id="IPR004845">
    <property type="entry name" value="T2SS_GspD_CS"/>
</dbReference>
<evidence type="ECO:0000256" key="5">
    <source>
        <dbReference type="ARBA" id="ARBA00022927"/>
    </source>
</evidence>
<feature type="signal peptide" evidence="9">
    <location>
        <begin position="1"/>
        <end position="17"/>
    </location>
</feature>
<comment type="subunit">
    <text evidence="9">The core secretion machinery of the T3SS is composed of approximately 20 different proteins, including cytoplasmic components, a base, an export apparatus and a needle. This subunit is part of the base, which anchors the injectisome in the bacterial cell envelope. Forms a stable homooligomeric complex.</text>
</comment>
<sequence length="641" mass="68902" precursor="true">MTLLMATMLVGGTVANAAPIPFKRTEVSYSPQGQPLTEFLTEFFNDQGLSVITSSQVRARAAAVSGPRGGSPAKVFASICAANDLISYYDGSAVYVYLSQERTTRYANLPPARVEDFVGAFQKMKLGDDSNTFTATSGNGLVMITGAPRFVEQVQQLADAINGQSPSNATVFKYYKLRYAWAADMTMTIGNRQQVVPGVASLLRELVSPTAQSAYVAQDRLLPRSGNKLRGTGLASVGKPPLIPPGAEGDARQDEGDIPPPVQQPLSTAAVDATPNARIVADTFRNAVIVRDAPDRIGMYDRLVQALDVEPQMVEIEATIIDINKGKAKKYGIDWRWQNARTAVNFGRSGVDPRGRTLTDALGANNISLLNQLDGFQIGAIVGDAGKFIARINALATDDITNIVARPQVMTLNDTEAVIENSQTVYVPVAGAYDVDLFNVVAGTVLRVTPHLVYENGRRRIRTIVQIEDGSVNVNQTNLAGQVVNVPLVARKAVNTQALIDEGQSLLLGGLITDQNEKHDGKIPLLGDIPLLGNLFRQVEKDRQRFERLFLITPRLVAANRITDQQVPSSPDVTVEQIRADQDARDHAELPWASKEEKARYGIPADSSHRAPAQPAAETVPSAAPAPVQPAAAQPATGGTP</sequence>
<evidence type="ECO:0000256" key="8">
    <source>
        <dbReference type="ARBA" id="ARBA00023237"/>
    </source>
</evidence>
<dbReference type="NCBIfam" id="TIGR02516">
    <property type="entry name" value="type_III_yscC"/>
    <property type="match status" value="1"/>
</dbReference>
<keyword evidence="6 9" id="KW-0811">Translocation</keyword>
<dbReference type="InterPro" id="IPR004846">
    <property type="entry name" value="T2SS/T3SS_dom"/>
</dbReference>
<dbReference type="Gene3D" id="3.55.50.30">
    <property type="match status" value="1"/>
</dbReference>
<evidence type="ECO:0000256" key="10">
    <source>
        <dbReference type="RuleBase" id="RU004004"/>
    </source>
</evidence>
<evidence type="ECO:0000313" key="14">
    <source>
        <dbReference type="EMBL" id="MFC4822132.1"/>
    </source>
</evidence>
<dbReference type="InterPro" id="IPR003522">
    <property type="entry name" value="T3SS_OM_pore_YscC"/>
</dbReference>
<reference evidence="15" key="1">
    <citation type="journal article" date="2019" name="Int. J. Syst. Evol. Microbiol.">
        <title>The Global Catalogue of Microorganisms (GCM) 10K type strain sequencing project: providing services to taxonomists for standard genome sequencing and annotation.</title>
        <authorList>
            <consortium name="The Broad Institute Genomics Platform"/>
            <consortium name="The Broad Institute Genome Sequencing Center for Infectious Disease"/>
            <person name="Wu L."/>
            <person name="Ma J."/>
        </authorList>
    </citation>
    <scope>NUCLEOTIDE SEQUENCE [LARGE SCALE GENOMIC DNA]</scope>
    <source>
        <strain evidence="15">CCUG 30340</strain>
    </source>
</reference>
<keyword evidence="4 9" id="KW-0732">Signal</keyword>
<evidence type="ECO:0000256" key="9">
    <source>
        <dbReference type="HAMAP-Rule" id="MF_02219"/>
    </source>
</evidence>
<dbReference type="PROSITE" id="PS00875">
    <property type="entry name" value="T2SP_D"/>
    <property type="match status" value="1"/>
</dbReference>
<proteinExistence type="inferred from homology"/>
<dbReference type="Pfam" id="PF00263">
    <property type="entry name" value="Secretin"/>
    <property type="match status" value="1"/>
</dbReference>
<evidence type="ECO:0000256" key="11">
    <source>
        <dbReference type="SAM" id="MobiDB-lite"/>
    </source>
</evidence>
<keyword evidence="5 9" id="KW-0653">Protein transport</keyword>
<name>A0ABV9R2Y3_9GAMM</name>
<gene>
    <name evidence="9 14" type="primary">sctC</name>
    <name evidence="14" type="ORF">ACFO6Q_17535</name>
</gene>
<evidence type="ECO:0000256" key="6">
    <source>
        <dbReference type="ARBA" id="ARBA00023010"/>
    </source>
</evidence>
<keyword evidence="7 9" id="KW-0472">Membrane</keyword>
<evidence type="ECO:0000313" key="15">
    <source>
        <dbReference type="Proteomes" id="UP001595886"/>
    </source>
</evidence>
<dbReference type="InterPro" id="IPR038591">
    <property type="entry name" value="NolW-like_sf"/>
</dbReference>
<dbReference type="EMBL" id="JBHSHD010000015">
    <property type="protein sequence ID" value="MFC4822132.1"/>
    <property type="molecule type" value="Genomic_DNA"/>
</dbReference>
<dbReference type="PRINTS" id="PR01337">
    <property type="entry name" value="TYPE3OMGPROT"/>
</dbReference>
<comment type="caution">
    <text evidence="14">The sequence shown here is derived from an EMBL/GenBank/DDBJ whole genome shotgun (WGS) entry which is preliminary data.</text>
</comment>
<keyword evidence="15" id="KW-1185">Reference proteome</keyword>
<evidence type="ECO:0000259" key="12">
    <source>
        <dbReference type="Pfam" id="PF00263"/>
    </source>
</evidence>
<organism evidence="14 15">
    <name type="scientific">Dokdonella ginsengisoli</name>
    <dbReference type="NCBI Taxonomy" id="363846"/>
    <lineage>
        <taxon>Bacteria</taxon>
        <taxon>Pseudomonadati</taxon>
        <taxon>Pseudomonadota</taxon>
        <taxon>Gammaproteobacteria</taxon>
        <taxon>Lysobacterales</taxon>
        <taxon>Rhodanobacteraceae</taxon>
        <taxon>Dokdonella</taxon>
    </lineage>
</organism>
<dbReference type="PANTHER" id="PTHR30332">
    <property type="entry name" value="PROBABLE GENERAL SECRETION PATHWAY PROTEIN D"/>
    <property type="match status" value="1"/>
</dbReference>
<keyword evidence="3 9" id="KW-0813">Transport</keyword>
<feature type="compositionally biased region" description="Basic and acidic residues" evidence="11">
    <location>
        <begin position="581"/>
        <end position="600"/>
    </location>
</feature>
<dbReference type="RefSeq" id="WP_380022412.1">
    <property type="nucleotide sequence ID" value="NZ_JBHSHD010000015.1"/>
</dbReference>
<dbReference type="Pfam" id="PF03958">
    <property type="entry name" value="Secretin_N"/>
    <property type="match status" value="1"/>
</dbReference>
<dbReference type="PANTHER" id="PTHR30332:SF5">
    <property type="entry name" value="SPI-1 TYPE 3 SECRETION SYSTEM SECRETIN"/>
    <property type="match status" value="1"/>
</dbReference>
<evidence type="ECO:0000259" key="13">
    <source>
        <dbReference type="Pfam" id="PF03958"/>
    </source>
</evidence>
<feature type="compositionally biased region" description="Low complexity" evidence="11">
    <location>
        <begin position="620"/>
        <end position="641"/>
    </location>
</feature>
<dbReference type="Gene3D" id="3.30.1370.120">
    <property type="match status" value="2"/>
</dbReference>
<dbReference type="Proteomes" id="UP001595886">
    <property type="component" value="Unassembled WGS sequence"/>
</dbReference>
<dbReference type="InterPro" id="IPR005644">
    <property type="entry name" value="NolW-like"/>
</dbReference>
<feature type="region of interest" description="Disordered" evidence="11">
    <location>
        <begin position="581"/>
        <end position="641"/>
    </location>
</feature>
<dbReference type="HAMAP" id="MF_02219">
    <property type="entry name" value="Type_III_secretin"/>
    <property type="match status" value="1"/>
</dbReference>
<evidence type="ECO:0000256" key="2">
    <source>
        <dbReference type="ARBA" id="ARBA00007032"/>
    </source>
</evidence>
<feature type="region of interest" description="Disordered" evidence="11">
    <location>
        <begin position="229"/>
        <end position="270"/>
    </location>
</feature>
<accession>A0ABV9R2Y3</accession>
<evidence type="ECO:0000256" key="1">
    <source>
        <dbReference type="ARBA" id="ARBA00004442"/>
    </source>
</evidence>
<evidence type="ECO:0000256" key="7">
    <source>
        <dbReference type="ARBA" id="ARBA00023136"/>
    </source>
</evidence>
<feature type="domain" description="Type II/III secretion system secretin-like" evidence="12">
    <location>
        <begin position="394"/>
        <end position="557"/>
    </location>
</feature>
<evidence type="ECO:0000256" key="3">
    <source>
        <dbReference type="ARBA" id="ARBA00022448"/>
    </source>
</evidence>
<comment type="similarity">
    <text evidence="2 9">Belongs to the bacterial secretin family. T3SS SctC subfamily.</text>
</comment>
<feature type="domain" description="NolW-like" evidence="13">
    <location>
        <begin position="174"/>
        <end position="312"/>
    </location>
</feature>
<comment type="subcellular location">
    <subcellularLocation>
        <location evidence="1 9 10">Cell outer membrane</location>
    </subcellularLocation>
</comment>